<accession>A0AAV7TR22</accession>
<proteinExistence type="predicted"/>
<sequence length="170" mass="18106">MIGPCAAYPAGTVLAPEERGPFTTWMCEAPAHTGKAGAEDPLRWKTGATRGVLSGAARSEVKTCPPAVLTSRAVSVVACTESAPARVAPVANKESRLEPSARTPCRDCGRGCGCEAALPRQLRDPGPWRSRPLGGRPELRCDARAPCRLPTSCRDTLNLRRPPWGPLRIL</sequence>
<comment type="caution">
    <text evidence="1">The sequence shown here is derived from an EMBL/GenBank/DDBJ whole genome shotgun (WGS) entry which is preliminary data.</text>
</comment>
<evidence type="ECO:0000313" key="1">
    <source>
        <dbReference type="EMBL" id="KAJ1178665.1"/>
    </source>
</evidence>
<dbReference type="EMBL" id="JANPWB010000006">
    <property type="protein sequence ID" value="KAJ1178665.1"/>
    <property type="molecule type" value="Genomic_DNA"/>
</dbReference>
<reference evidence="1" key="1">
    <citation type="journal article" date="2022" name="bioRxiv">
        <title>Sequencing and chromosome-scale assembly of the giantPleurodeles waltlgenome.</title>
        <authorList>
            <person name="Brown T."/>
            <person name="Elewa A."/>
            <person name="Iarovenko S."/>
            <person name="Subramanian E."/>
            <person name="Araus A.J."/>
            <person name="Petzold A."/>
            <person name="Susuki M."/>
            <person name="Suzuki K.-i.T."/>
            <person name="Hayashi T."/>
            <person name="Toyoda A."/>
            <person name="Oliveira C."/>
            <person name="Osipova E."/>
            <person name="Leigh N.D."/>
            <person name="Simon A."/>
            <person name="Yun M.H."/>
        </authorList>
    </citation>
    <scope>NUCLEOTIDE SEQUENCE</scope>
    <source>
        <strain evidence="1">20211129_DDA</strain>
        <tissue evidence="1">Liver</tissue>
    </source>
</reference>
<dbReference type="AlphaFoldDB" id="A0AAV7TR22"/>
<name>A0AAV7TR22_PLEWA</name>
<dbReference type="Proteomes" id="UP001066276">
    <property type="component" value="Chromosome 3_2"/>
</dbReference>
<evidence type="ECO:0000313" key="2">
    <source>
        <dbReference type="Proteomes" id="UP001066276"/>
    </source>
</evidence>
<gene>
    <name evidence="1" type="ORF">NDU88_003907</name>
</gene>
<organism evidence="1 2">
    <name type="scientific">Pleurodeles waltl</name>
    <name type="common">Iberian ribbed newt</name>
    <dbReference type="NCBI Taxonomy" id="8319"/>
    <lineage>
        <taxon>Eukaryota</taxon>
        <taxon>Metazoa</taxon>
        <taxon>Chordata</taxon>
        <taxon>Craniata</taxon>
        <taxon>Vertebrata</taxon>
        <taxon>Euteleostomi</taxon>
        <taxon>Amphibia</taxon>
        <taxon>Batrachia</taxon>
        <taxon>Caudata</taxon>
        <taxon>Salamandroidea</taxon>
        <taxon>Salamandridae</taxon>
        <taxon>Pleurodelinae</taxon>
        <taxon>Pleurodeles</taxon>
    </lineage>
</organism>
<keyword evidence="2" id="KW-1185">Reference proteome</keyword>
<protein>
    <submittedName>
        <fullName evidence="1">Uncharacterized protein</fullName>
    </submittedName>
</protein>